<protein>
    <submittedName>
        <fullName evidence="4">Transposon Ty3-I Gag-Pol polyprotein</fullName>
    </submittedName>
</protein>
<dbReference type="InterPro" id="IPR055469">
    <property type="entry name" value="DUF7041"/>
</dbReference>
<dbReference type="InterPro" id="IPR043502">
    <property type="entry name" value="DNA/RNA_pol_sf"/>
</dbReference>
<dbReference type="Proteomes" id="UP000499080">
    <property type="component" value="Unassembled WGS sequence"/>
</dbReference>
<evidence type="ECO:0000313" key="4">
    <source>
        <dbReference type="EMBL" id="GBM98083.1"/>
    </source>
</evidence>
<dbReference type="GO" id="GO:0004190">
    <property type="term" value="F:aspartic-type endopeptidase activity"/>
    <property type="evidence" value="ECO:0007669"/>
    <property type="project" value="InterPro"/>
</dbReference>
<dbReference type="FunFam" id="2.40.70.10:FF:000130">
    <property type="entry name" value="Retrovirus-related Pol polyprotein from transposon opus-like Protein"/>
    <property type="match status" value="1"/>
</dbReference>
<organism evidence="4 5">
    <name type="scientific">Araneus ventricosus</name>
    <name type="common">Orbweaver spider</name>
    <name type="synonym">Epeira ventricosa</name>
    <dbReference type="NCBI Taxonomy" id="182803"/>
    <lineage>
        <taxon>Eukaryota</taxon>
        <taxon>Metazoa</taxon>
        <taxon>Ecdysozoa</taxon>
        <taxon>Arthropoda</taxon>
        <taxon>Chelicerata</taxon>
        <taxon>Arachnida</taxon>
        <taxon>Araneae</taxon>
        <taxon>Araneomorphae</taxon>
        <taxon>Entelegynae</taxon>
        <taxon>Araneoidea</taxon>
        <taxon>Araneidae</taxon>
        <taxon>Araneus</taxon>
    </lineage>
</organism>
<dbReference type="InterPro" id="IPR001995">
    <property type="entry name" value="Peptidase_A2_cat"/>
</dbReference>
<dbReference type="CDD" id="cd01647">
    <property type="entry name" value="RT_LTR"/>
    <property type="match status" value="1"/>
</dbReference>
<proteinExistence type="predicted"/>
<dbReference type="InterPro" id="IPR000477">
    <property type="entry name" value="RT_dom"/>
</dbReference>
<dbReference type="Pfam" id="PF23055">
    <property type="entry name" value="DUF7041"/>
    <property type="match status" value="1"/>
</dbReference>
<dbReference type="GO" id="GO:0071897">
    <property type="term" value="P:DNA biosynthetic process"/>
    <property type="evidence" value="ECO:0007669"/>
    <property type="project" value="UniProtKB-ARBA"/>
</dbReference>
<reference evidence="4 5" key="1">
    <citation type="journal article" date="2019" name="Sci. Rep.">
        <title>Orb-weaving spider Araneus ventricosus genome elucidates the spidroin gene catalogue.</title>
        <authorList>
            <person name="Kono N."/>
            <person name="Nakamura H."/>
            <person name="Ohtoshi R."/>
            <person name="Moran D.A.P."/>
            <person name="Shinohara A."/>
            <person name="Yoshida Y."/>
            <person name="Fujiwara M."/>
            <person name="Mori M."/>
            <person name="Tomita M."/>
            <person name="Arakawa K."/>
        </authorList>
    </citation>
    <scope>NUCLEOTIDE SEQUENCE [LARGE SCALE GENOMIC DNA]</scope>
</reference>
<keyword evidence="1" id="KW-0378">Hydrolase</keyword>
<feature type="coiled-coil region" evidence="2">
    <location>
        <begin position="204"/>
        <end position="231"/>
    </location>
</feature>
<dbReference type="OrthoDB" id="41323at2759"/>
<dbReference type="InterPro" id="IPR043128">
    <property type="entry name" value="Rev_trsase/Diguanyl_cyclase"/>
</dbReference>
<dbReference type="Gene3D" id="2.40.70.10">
    <property type="entry name" value="Acid Proteases"/>
    <property type="match status" value="1"/>
</dbReference>
<dbReference type="GO" id="GO:0006508">
    <property type="term" value="P:proteolysis"/>
    <property type="evidence" value="ECO:0007669"/>
    <property type="project" value="InterPro"/>
</dbReference>
<dbReference type="AlphaFoldDB" id="A0A4Y2K5S4"/>
<keyword evidence="2" id="KW-0175">Coiled coil</keyword>
<dbReference type="SUPFAM" id="SSF56672">
    <property type="entry name" value="DNA/RNA polymerases"/>
    <property type="match status" value="1"/>
</dbReference>
<dbReference type="PANTHER" id="PTHR33327">
    <property type="entry name" value="ENDONUCLEASE"/>
    <property type="match status" value="1"/>
</dbReference>
<dbReference type="SUPFAM" id="SSF50630">
    <property type="entry name" value="Acid proteases"/>
    <property type="match status" value="1"/>
</dbReference>
<evidence type="ECO:0000259" key="3">
    <source>
        <dbReference type="PROSITE" id="PS50175"/>
    </source>
</evidence>
<dbReference type="FunFam" id="3.30.70.270:FF:000003">
    <property type="entry name" value="Transposon Ty3-G Gag-Pol polyprotein"/>
    <property type="match status" value="1"/>
</dbReference>
<accession>A0A4Y2K5S4</accession>
<evidence type="ECO:0000256" key="2">
    <source>
        <dbReference type="SAM" id="Coils"/>
    </source>
</evidence>
<keyword evidence="5" id="KW-1185">Reference proteome</keyword>
<dbReference type="Gene3D" id="3.30.70.270">
    <property type="match status" value="2"/>
</dbReference>
<gene>
    <name evidence="4" type="primary">TY3B-I_950</name>
    <name evidence="4" type="ORF">AVEN_176949_1</name>
</gene>
<feature type="domain" description="Peptidase A2" evidence="3">
    <location>
        <begin position="300"/>
        <end position="373"/>
    </location>
</feature>
<name>A0A4Y2K5S4_ARAVE</name>
<dbReference type="Pfam" id="PF00078">
    <property type="entry name" value="RVT_1"/>
    <property type="match status" value="1"/>
</dbReference>
<comment type="caution">
    <text evidence="4">The sequence shown here is derived from an EMBL/GenBank/DDBJ whole genome shotgun (WGS) entry which is preliminary data.</text>
</comment>
<dbReference type="PROSITE" id="PS50175">
    <property type="entry name" value="ASP_PROT_RETROV"/>
    <property type="match status" value="1"/>
</dbReference>
<dbReference type="PANTHER" id="PTHR33327:SF3">
    <property type="entry name" value="RNA-DIRECTED DNA POLYMERASE"/>
    <property type="match status" value="1"/>
</dbReference>
<sequence>MSEKEGKSGNSDDDYESLNLPQDGNSFSCSRVAVRVPAFWANNVKLYFAQIEGNFRIAGIVSEQTKFDTLVAALDPQTLTHVSDLLYTPPTDNPYNALKNRLLSEFEVSQNKKVRALLEDLDLGDRKQSLLLRQMQELSEGLVDDAFLKNLWLNRLPVNIRTILIISSESLSKLAEMADRMHEYNLGEFAAVKASKPEYCTSELKEMKLQISELSKQVETLNARFASLNAKSRRNRSRSKSRERNNRLCFYHYKFGDRAHKCIKPCSFQNNGVKPSEMSVASETLVYGRRLYVQDRITKTQFLVDTGSDVSCYSKSYSNEVLKLQGTTLFAANGSHIKTFGSKLLSLDLGLQRKLQWPFVIADSTKPIIGADFLQQFGLLVDLKKRCLLDPITNFKCVGRAGFSEIPNVKTISAQTFQRFINEVLYGFDVCFAYIDDILVFSKDKTEHTQHLEQIFKRFVDFGITINESKCEFGKPQVDFLGHTINSEGILPMSTKVKAIQEFPKPESVSQLRSFLGMINFYHRFIPKIAEILAPLNAYLVGSKKGIRPRLNGIPKPMQVLTK</sequence>
<evidence type="ECO:0000313" key="5">
    <source>
        <dbReference type="Proteomes" id="UP000499080"/>
    </source>
</evidence>
<evidence type="ECO:0000256" key="1">
    <source>
        <dbReference type="ARBA" id="ARBA00022801"/>
    </source>
</evidence>
<dbReference type="InterPro" id="IPR021109">
    <property type="entry name" value="Peptidase_aspartic_dom_sf"/>
</dbReference>
<dbReference type="EMBL" id="BGPR01004291">
    <property type="protein sequence ID" value="GBM98083.1"/>
    <property type="molecule type" value="Genomic_DNA"/>
</dbReference>